<evidence type="ECO:0000313" key="2">
    <source>
        <dbReference type="EMBL" id="MFC4617954.1"/>
    </source>
</evidence>
<dbReference type="RefSeq" id="WP_376844966.1">
    <property type="nucleotide sequence ID" value="NZ_JBHSFW010000001.1"/>
</dbReference>
<dbReference type="InterPro" id="IPR014245">
    <property type="entry name" value="Spore_III_AF"/>
</dbReference>
<protein>
    <submittedName>
        <fullName evidence="2">Stage III sporulation protein AF</fullName>
    </submittedName>
</protein>
<organism evidence="2 3">
    <name type="scientific">Camelliibacillus cellulosilyticus</name>
    <dbReference type="NCBI Taxonomy" id="2174486"/>
    <lineage>
        <taxon>Bacteria</taxon>
        <taxon>Bacillati</taxon>
        <taxon>Bacillota</taxon>
        <taxon>Bacilli</taxon>
        <taxon>Bacillales</taxon>
        <taxon>Sporolactobacillaceae</taxon>
        <taxon>Camelliibacillus</taxon>
    </lineage>
</organism>
<dbReference type="Proteomes" id="UP001596022">
    <property type="component" value="Unassembled WGS sequence"/>
</dbReference>
<evidence type="ECO:0000313" key="3">
    <source>
        <dbReference type="Proteomes" id="UP001596022"/>
    </source>
</evidence>
<comment type="caution">
    <text evidence="2">The sequence shown here is derived from an EMBL/GenBank/DDBJ whole genome shotgun (WGS) entry which is preliminary data.</text>
</comment>
<proteinExistence type="predicted"/>
<dbReference type="EMBL" id="JBHSFW010000001">
    <property type="protein sequence ID" value="MFC4617954.1"/>
    <property type="molecule type" value="Genomic_DNA"/>
</dbReference>
<keyword evidence="1" id="KW-1133">Transmembrane helix</keyword>
<keyword evidence="1" id="KW-0472">Membrane</keyword>
<name>A0ABV9GI32_9BACL</name>
<reference evidence="3" key="1">
    <citation type="journal article" date="2019" name="Int. J. Syst. Evol. Microbiol.">
        <title>The Global Catalogue of Microorganisms (GCM) 10K type strain sequencing project: providing services to taxonomists for standard genome sequencing and annotation.</title>
        <authorList>
            <consortium name="The Broad Institute Genomics Platform"/>
            <consortium name="The Broad Institute Genome Sequencing Center for Infectious Disease"/>
            <person name="Wu L."/>
            <person name="Ma J."/>
        </authorList>
    </citation>
    <scope>NUCLEOTIDE SEQUENCE [LARGE SCALE GENOMIC DNA]</scope>
    <source>
        <strain evidence="3">CGMCC 1.16306</strain>
    </source>
</reference>
<feature type="transmembrane region" description="Helical" evidence="1">
    <location>
        <begin position="37"/>
        <end position="54"/>
    </location>
</feature>
<sequence>MSAIYEWIGQIILLIMLAMILELLLPNDSFRRYVKMVIGLVLIIALLTPIFKVVKTPVNELFQNIKPPEQADAIKNSLNTNVKVIESSNQEYIHKQMAVRMANAVQKELIKRYDLQVNNIDLTLNDENPQSPVEHADVQLGEAKADAESKGSDSKVVHPVHIKVTINEGSKKDKEAKMKKTDEIKAFLAQSWGIAPKHLSVHVEGG</sequence>
<accession>A0ABV9GI32</accession>
<keyword evidence="3" id="KW-1185">Reference proteome</keyword>
<dbReference type="NCBIfam" id="TIGR02896">
    <property type="entry name" value="spore_III_AF"/>
    <property type="match status" value="1"/>
</dbReference>
<dbReference type="Pfam" id="PF09581">
    <property type="entry name" value="Spore_III_AF"/>
    <property type="match status" value="1"/>
</dbReference>
<evidence type="ECO:0000256" key="1">
    <source>
        <dbReference type="SAM" id="Phobius"/>
    </source>
</evidence>
<gene>
    <name evidence="2" type="primary">spoIIIAF</name>
    <name evidence="2" type="ORF">ACFO4N_04320</name>
</gene>
<feature type="transmembrane region" description="Helical" evidence="1">
    <location>
        <begin position="7"/>
        <end position="25"/>
    </location>
</feature>
<keyword evidence="1" id="KW-0812">Transmembrane</keyword>